<protein>
    <submittedName>
        <fullName evidence="1">Uncharacterized protein</fullName>
    </submittedName>
</protein>
<proteinExistence type="predicted"/>
<comment type="caution">
    <text evidence="1">The sequence shown here is derived from an EMBL/GenBank/DDBJ whole genome shotgun (WGS) entry which is preliminary data.</text>
</comment>
<organism evidence="1 2">
    <name type="scientific">Leucogyrophana mollusca</name>
    <dbReference type="NCBI Taxonomy" id="85980"/>
    <lineage>
        <taxon>Eukaryota</taxon>
        <taxon>Fungi</taxon>
        <taxon>Dikarya</taxon>
        <taxon>Basidiomycota</taxon>
        <taxon>Agaricomycotina</taxon>
        <taxon>Agaricomycetes</taxon>
        <taxon>Agaricomycetidae</taxon>
        <taxon>Boletales</taxon>
        <taxon>Boletales incertae sedis</taxon>
        <taxon>Leucogyrophana</taxon>
    </lineage>
</organism>
<evidence type="ECO:0000313" key="1">
    <source>
        <dbReference type="EMBL" id="KAH7927538.1"/>
    </source>
</evidence>
<accession>A0ACB8BRM1</accession>
<name>A0ACB8BRM1_9AGAM</name>
<dbReference type="Proteomes" id="UP000790709">
    <property type="component" value="Unassembled WGS sequence"/>
</dbReference>
<sequence>MPSSTSLPVRGTPPTTPCSLPPELLLKIFKFVYLLCRTRPADLDMTDSSEVSNARWIHADPLSPSFFPHSIASVCSFWRDVTDLEPTFWTRFVIVIGKSTTSDLQSYLQRTGDYPLDVCIISAPERNRPPPHERSQVEAFMQILAPHICRCRTIRICVTLLSSLPSLHRHFRGTAPHLRLLKLQCQTTDNEKLPTEHKGSGWDFSSPLLVKVHLDGINFREGCVDDYRWFRTMKDSLHKLTIACGLPSKDMNEHGPRGRISINDLATIGGLLPNLATLVLKDVEFSDTNTLQALPISCRTENLVLEGLAEESMRMATAARWFESLVIKRCDLSQRLYGDRLALYDVTSDLHQSLASWEGWELSIDSCPLFDDQVLLDLAGGWCRKFHTLRISNCGGVSVEGLKQFVEKRFLDGEALGYGVLECGPKSGECAGMQGGASEREENPLQCLTVFGGPQLSVEDQRWFQARISTFTWQLAPAGDLPSEYMDSDYEGSDFENSNCEDSDDSDWDDGVIAGRYW</sequence>
<gene>
    <name evidence="1" type="ORF">BV22DRAFT_273044</name>
</gene>
<dbReference type="EMBL" id="MU266365">
    <property type="protein sequence ID" value="KAH7927538.1"/>
    <property type="molecule type" value="Genomic_DNA"/>
</dbReference>
<evidence type="ECO:0000313" key="2">
    <source>
        <dbReference type="Proteomes" id="UP000790709"/>
    </source>
</evidence>
<reference evidence="1" key="1">
    <citation type="journal article" date="2021" name="New Phytol.">
        <title>Evolutionary innovations through gain and loss of genes in the ectomycorrhizal Boletales.</title>
        <authorList>
            <person name="Wu G."/>
            <person name="Miyauchi S."/>
            <person name="Morin E."/>
            <person name="Kuo A."/>
            <person name="Drula E."/>
            <person name="Varga T."/>
            <person name="Kohler A."/>
            <person name="Feng B."/>
            <person name="Cao Y."/>
            <person name="Lipzen A."/>
            <person name="Daum C."/>
            <person name="Hundley H."/>
            <person name="Pangilinan J."/>
            <person name="Johnson J."/>
            <person name="Barry K."/>
            <person name="LaButti K."/>
            <person name="Ng V."/>
            <person name="Ahrendt S."/>
            <person name="Min B."/>
            <person name="Choi I.G."/>
            <person name="Park H."/>
            <person name="Plett J.M."/>
            <person name="Magnuson J."/>
            <person name="Spatafora J.W."/>
            <person name="Nagy L.G."/>
            <person name="Henrissat B."/>
            <person name="Grigoriev I.V."/>
            <person name="Yang Z.L."/>
            <person name="Xu J."/>
            <person name="Martin F.M."/>
        </authorList>
    </citation>
    <scope>NUCLEOTIDE SEQUENCE</scope>
    <source>
        <strain evidence="1">KUC20120723A-06</strain>
    </source>
</reference>
<keyword evidence="2" id="KW-1185">Reference proteome</keyword>